<reference evidence="2" key="1">
    <citation type="submission" date="2022-07" db="EMBL/GenBank/DDBJ databases">
        <title>Chromosome-level genome of Muraenolepis orangiensis.</title>
        <authorList>
            <person name="Kim J."/>
        </authorList>
    </citation>
    <scope>NUCLEOTIDE SEQUENCE</scope>
    <source>
        <strain evidence="2">KU_S4_2022</strain>
        <tissue evidence="2">Muscle</tissue>
    </source>
</reference>
<evidence type="ECO:0000313" key="3">
    <source>
        <dbReference type="Proteomes" id="UP001148018"/>
    </source>
</evidence>
<name>A0A9Q0EBH8_9TELE</name>
<gene>
    <name evidence="2" type="ORF">NHX12_028941</name>
</gene>
<organism evidence="2 3">
    <name type="scientific">Muraenolepis orangiensis</name>
    <name type="common">Patagonian moray cod</name>
    <dbReference type="NCBI Taxonomy" id="630683"/>
    <lineage>
        <taxon>Eukaryota</taxon>
        <taxon>Metazoa</taxon>
        <taxon>Chordata</taxon>
        <taxon>Craniata</taxon>
        <taxon>Vertebrata</taxon>
        <taxon>Euteleostomi</taxon>
        <taxon>Actinopterygii</taxon>
        <taxon>Neopterygii</taxon>
        <taxon>Teleostei</taxon>
        <taxon>Neoteleostei</taxon>
        <taxon>Acanthomorphata</taxon>
        <taxon>Zeiogadaria</taxon>
        <taxon>Gadariae</taxon>
        <taxon>Gadiformes</taxon>
        <taxon>Muraenolepidoidei</taxon>
        <taxon>Muraenolepididae</taxon>
        <taxon>Muraenolepis</taxon>
    </lineage>
</organism>
<accession>A0A9Q0EBH8</accession>
<evidence type="ECO:0000256" key="1">
    <source>
        <dbReference type="SAM" id="MobiDB-lite"/>
    </source>
</evidence>
<feature type="compositionally biased region" description="Low complexity" evidence="1">
    <location>
        <begin position="56"/>
        <end position="82"/>
    </location>
</feature>
<dbReference type="Proteomes" id="UP001148018">
    <property type="component" value="Unassembled WGS sequence"/>
</dbReference>
<sequence length="82" mass="8628">MSDRQASDRQAADRQAADRQAADRQAADRQASDRQAADRVTPGGGQTEGLSCLRGPGLHRPPAALLLRPPAESPPTASEPET</sequence>
<protein>
    <submittedName>
        <fullName evidence="2">Uncharacterized protein</fullName>
    </submittedName>
</protein>
<dbReference type="EMBL" id="JANIIK010000044">
    <property type="protein sequence ID" value="KAJ3604200.1"/>
    <property type="molecule type" value="Genomic_DNA"/>
</dbReference>
<keyword evidence="3" id="KW-1185">Reference proteome</keyword>
<proteinExistence type="predicted"/>
<feature type="compositionally biased region" description="Basic and acidic residues" evidence="1">
    <location>
        <begin position="1"/>
        <end position="37"/>
    </location>
</feature>
<comment type="caution">
    <text evidence="2">The sequence shown here is derived from an EMBL/GenBank/DDBJ whole genome shotgun (WGS) entry which is preliminary data.</text>
</comment>
<evidence type="ECO:0000313" key="2">
    <source>
        <dbReference type="EMBL" id="KAJ3604200.1"/>
    </source>
</evidence>
<dbReference type="AlphaFoldDB" id="A0A9Q0EBH8"/>
<feature type="region of interest" description="Disordered" evidence="1">
    <location>
        <begin position="1"/>
        <end position="82"/>
    </location>
</feature>